<name>A0A2S7YDI8_BEABA</name>
<feature type="compositionally biased region" description="Polar residues" evidence="1">
    <location>
        <begin position="321"/>
        <end position="343"/>
    </location>
</feature>
<feature type="region of interest" description="Disordered" evidence="1">
    <location>
        <begin position="205"/>
        <end position="283"/>
    </location>
</feature>
<feature type="region of interest" description="Disordered" evidence="1">
    <location>
        <begin position="470"/>
        <end position="489"/>
    </location>
</feature>
<evidence type="ECO:0000313" key="3">
    <source>
        <dbReference type="Proteomes" id="UP000237441"/>
    </source>
</evidence>
<feature type="compositionally biased region" description="Polar residues" evidence="1">
    <location>
        <begin position="367"/>
        <end position="381"/>
    </location>
</feature>
<dbReference type="AlphaFoldDB" id="A0A2S7YDI8"/>
<gene>
    <name evidence="2" type="ORF">BB8028_0004g11810</name>
</gene>
<dbReference type="OrthoDB" id="5422351at2759"/>
<accession>A0A2S7YDI8</accession>
<sequence length="517" mass="56583">MDPSRTLVAFHFETDPSVTTVHLIGSWDGFSSSYAMDRDARRGRGHWRGCHSLQDRVCCGAGSRYKMHTGLAMGHTYYYYYEVNGSTETCNSALPFTTSCPYLPGQKVNTLYIPREGTSRTRRASLTSLSEQDFRTMDPRSKFVTPQPAAPTFAEMSKRRTGTAAPALSTKFVLSKDHPESATSPKSPWRRFFHRSLICRSFENRDRSSNGADHGSLISATANCDPRPLSPSGGANTRDISPASLRRPVVEKADTFMRPDSRGSISSSSRARTPPLDVLDQVDEDDDDNFVGALNDFLSYAVEEPLFTTRLSPPPFRRDPATSSSAQTVVPSPRSLSISSTRHQPLAKLSMPESPSRSSRHTLHSRCPSSTLSSATNSPASPTLEDFPLSSDISSFDGESQDDDDSERFSCPGREDVHVGHEAARANKHVKGPSTASFSRYRLPQLTFSTDKLPLAEDKLSTSPRFTTMTSPLLLPRSGQPVSSNGGSNLLGSSLGTGLDDFASELSWLTDSITSRR</sequence>
<dbReference type="EMBL" id="JRHA01000004">
    <property type="protein sequence ID" value="PQK14251.1"/>
    <property type="molecule type" value="Genomic_DNA"/>
</dbReference>
<dbReference type="PANTHER" id="PTHR40625">
    <property type="entry name" value="GTP-BINDING PROTEIN ESDC-RELATED"/>
    <property type="match status" value="1"/>
</dbReference>
<feature type="compositionally biased region" description="Basic and acidic residues" evidence="1">
    <location>
        <begin position="248"/>
        <end position="261"/>
    </location>
</feature>
<evidence type="ECO:0000256" key="1">
    <source>
        <dbReference type="SAM" id="MobiDB-lite"/>
    </source>
</evidence>
<dbReference type="Proteomes" id="UP000237441">
    <property type="component" value="Unassembled WGS sequence"/>
</dbReference>
<dbReference type="PANTHER" id="PTHR40625:SF1">
    <property type="entry name" value="AMP-ACTIVATED PROTEIN KINASE GLYCOGEN-BINDING DOMAIN-CONTAINING PROTEIN"/>
    <property type="match status" value="1"/>
</dbReference>
<comment type="caution">
    <text evidence="2">The sequence shown here is derived from an EMBL/GenBank/DDBJ whole genome shotgun (WGS) entry which is preliminary data.</text>
</comment>
<reference evidence="2 3" key="1">
    <citation type="submission" date="2016-07" db="EMBL/GenBank/DDBJ databases">
        <title>Comparative genomics of the entomopathogenic fungus Beauveria bassiana.</title>
        <authorList>
            <person name="Valero Jimenez C.A."/>
            <person name="Zwaan B.J."/>
            <person name="Van Kan J.A."/>
            <person name="Takken W."/>
            <person name="Debets A.J."/>
            <person name="Schoustra S.E."/>
            <person name="Koenraadt C.J."/>
        </authorList>
    </citation>
    <scope>NUCLEOTIDE SEQUENCE [LARGE SCALE GENOMIC DNA]</scope>
    <source>
        <strain evidence="2 3">ARSEF 8028</strain>
    </source>
</reference>
<evidence type="ECO:0000313" key="2">
    <source>
        <dbReference type="EMBL" id="PQK14251.1"/>
    </source>
</evidence>
<feature type="region of interest" description="Disordered" evidence="1">
    <location>
        <begin position="309"/>
        <end position="414"/>
    </location>
</feature>
<proteinExistence type="predicted"/>
<protein>
    <submittedName>
        <fullName evidence="2">Uncharacterized protein</fullName>
    </submittedName>
</protein>
<organism evidence="2 3">
    <name type="scientific">Beauveria bassiana</name>
    <name type="common">White muscardine disease fungus</name>
    <name type="synonym">Tritirachium shiotae</name>
    <dbReference type="NCBI Taxonomy" id="176275"/>
    <lineage>
        <taxon>Eukaryota</taxon>
        <taxon>Fungi</taxon>
        <taxon>Dikarya</taxon>
        <taxon>Ascomycota</taxon>
        <taxon>Pezizomycotina</taxon>
        <taxon>Sordariomycetes</taxon>
        <taxon>Hypocreomycetidae</taxon>
        <taxon>Hypocreales</taxon>
        <taxon>Cordycipitaceae</taxon>
        <taxon>Beauveria</taxon>
    </lineage>
</organism>
<feature type="compositionally biased region" description="Low complexity" evidence="1">
    <location>
        <begin position="262"/>
        <end position="279"/>
    </location>
</feature>